<accession>A0ABP7AI71</accession>
<evidence type="ECO:0000313" key="3">
    <source>
        <dbReference type="Proteomes" id="UP001501697"/>
    </source>
</evidence>
<feature type="region of interest" description="Disordered" evidence="1">
    <location>
        <begin position="1"/>
        <end position="43"/>
    </location>
</feature>
<proteinExistence type="predicted"/>
<dbReference type="RefSeq" id="WP_344737368.1">
    <property type="nucleotide sequence ID" value="NZ_BAAAYU010000005.1"/>
</dbReference>
<organism evidence="2 3">
    <name type="scientific">Microbacterium awajiense</name>
    <dbReference type="NCBI Taxonomy" id="415214"/>
    <lineage>
        <taxon>Bacteria</taxon>
        <taxon>Bacillati</taxon>
        <taxon>Actinomycetota</taxon>
        <taxon>Actinomycetes</taxon>
        <taxon>Micrococcales</taxon>
        <taxon>Microbacteriaceae</taxon>
        <taxon>Microbacterium</taxon>
    </lineage>
</organism>
<gene>
    <name evidence="2" type="ORF">GCM10022200_14940</name>
</gene>
<reference evidence="3" key="1">
    <citation type="journal article" date="2019" name="Int. J. Syst. Evol. Microbiol.">
        <title>The Global Catalogue of Microorganisms (GCM) 10K type strain sequencing project: providing services to taxonomists for standard genome sequencing and annotation.</title>
        <authorList>
            <consortium name="The Broad Institute Genomics Platform"/>
            <consortium name="The Broad Institute Genome Sequencing Center for Infectious Disease"/>
            <person name="Wu L."/>
            <person name="Ma J."/>
        </authorList>
    </citation>
    <scope>NUCLEOTIDE SEQUENCE [LARGE SCALE GENOMIC DNA]</scope>
    <source>
        <strain evidence="3">JCM 16544</strain>
    </source>
</reference>
<dbReference type="Proteomes" id="UP001501697">
    <property type="component" value="Unassembled WGS sequence"/>
</dbReference>
<comment type="caution">
    <text evidence="2">The sequence shown here is derived from an EMBL/GenBank/DDBJ whole genome shotgun (WGS) entry which is preliminary data.</text>
</comment>
<name>A0ABP7AI71_9MICO</name>
<keyword evidence="3" id="KW-1185">Reference proteome</keyword>
<evidence type="ECO:0000256" key="1">
    <source>
        <dbReference type="SAM" id="MobiDB-lite"/>
    </source>
</evidence>
<dbReference type="EMBL" id="BAAAYU010000005">
    <property type="protein sequence ID" value="GAA3632937.1"/>
    <property type="molecule type" value="Genomic_DNA"/>
</dbReference>
<sequence length="82" mass="8187">MSGDGSQWRADGTPADGPEPTSATGPAFTSDAWGASLDEGADPTNLFSAEIQDVDGADWDVADLWGDAPAADGGATGLDFGL</sequence>
<protein>
    <submittedName>
        <fullName evidence="2">Uncharacterized protein</fullName>
    </submittedName>
</protein>
<evidence type="ECO:0000313" key="2">
    <source>
        <dbReference type="EMBL" id="GAA3632937.1"/>
    </source>
</evidence>